<keyword evidence="1" id="KW-0812">Transmembrane</keyword>
<keyword evidence="1" id="KW-0472">Membrane</keyword>
<keyword evidence="3" id="KW-1185">Reference proteome</keyword>
<dbReference type="Pfam" id="PF10011">
    <property type="entry name" value="DUF2254"/>
    <property type="match status" value="1"/>
</dbReference>
<sequence length="448" mass="49698">MTLNDFMPQTLLRKVRLFTRKLWVRVILMGLLAFVALGLTQLAEIFVPEKLARSLSGASADRLLDIIANAMLAVTIFSLTMMVSVYRSSSAQFTPRFHRLIIQDRTTQNTLATFIGAYVYALLGIILRETGVYVDDRAFVLFATTVLVLAIIVIYLVRWVLHLQTFGSLIETTRQIEEVTRQNFVERLQTPCLGAVPLTDGIPQECTTVLAPESGYVQHIYPEALQAAAEAHGMEVYLVSNIGSFVHLNEPLAQVRERGPRTEKEQDYETFEKAVLANVVLGDVRTYDQDPRFGLIVLGEIGSKALSPGVNDPGTAIDVITRVGRILSCYKDETRAETAGDVLDRLFVPPLDPGDLLEDGFGALTRDGQTLVEVQERLQSTLASLMKHPDRKLAKVARVAAKVALQRALSAMDFERDRDRLENSVEAALLQETVKDRNVEPGARAEAT</sequence>
<dbReference type="AlphaFoldDB" id="A0A927D111"/>
<dbReference type="RefSeq" id="WP_191074080.1">
    <property type="nucleotide sequence ID" value="NZ_JACTAG010000001.1"/>
</dbReference>
<feature type="transmembrane region" description="Helical" evidence="1">
    <location>
        <begin position="107"/>
        <end position="127"/>
    </location>
</feature>
<evidence type="ECO:0000256" key="1">
    <source>
        <dbReference type="SAM" id="Phobius"/>
    </source>
</evidence>
<dbReference type="InterPro" id="IPR018723">
    <property type="entry name" value="DUF2254_membrane"/>
</dbReference>
<keyword evidence="1" id="KW-1133">Transmembrane helix</keyword>
<reference evidence="2" key="1">
    <citation type="submission" date="2020-08" db="EMBL/GenBank/DDBJ databases">
        <title>Sulfitobacter aestuariivivens sp. nov., isolated from a tidal flat.</title>
        <authorList>
            <person name="Park S."/>
            <person name="Yoon J.-H."/>
        </authorList>
    </citation>
    <scope>NUCLEOTIDE SEQUENCE</scope>
    <source>
        <strain evidence="2">TSTF-M16</strain>
    </source>
</reference>
<comment type="caution">
    <text evidence="2">The sequence shown here is derived from an EMBL/GenBank/DDBJ whole genome shotgun (WGS) entry which is preliminary data.</text>
</comment>
<gene>
    <name evidence="2" type="ORF">H9Q16_04095</name>
</gene>
<evidence type="ECO:0000313" key="3">
    <source>
        <dbReference type="Proteomes" id="UP000635142"/>
    </source>
</evidence>
<accession>A0A927D111</accession>
<proteinExistence type="predicted"/>
<feature type="transmembrane region" description="Helical" evidence="1">
    <location>
        <begin position="22"/>
        <end position="46"/>
    </location>
</feature>
<dbReference type="EMBL" id="JACTAG010000001">
    <property type="protein sequence ID" value="MBD3663093.1"/>
    <property type="molecule type" value="Genomic_DNA"/>
</dbReference>
<evidence type="ECO:0000313" key="2">
    <source>
        <dbReference type="EMBL" id="MBD3663093.1"/>
    </source>
</evidence>
<feature type="transmembrane region" description="Helical" evidence="1">
    <location>
        <begin position="66"/>
        <end position="86"/>
    </location>
</feature>
<protein>
    <submittedName>
        <fullName evidence="2">DUF2254 domain-containing protein</fullName>
    </submittedName>
</protein>
<organism evidence="2 3">
    <name type="scientific">Sulfitobacter aestuariivivens</name>
    <dbReference type="NCBI Taxonomy" id="2766981"/>
    <lineage>
        <taxon>Bacteria</taxon>
        <taxon>Pseudomonadati</taxon>
        <taxon>Pseudomonadota</taxon>
        <taxon>Alphaproteobacteria</taxon>
        <taxon>Rhodobacterales</taxon>
        <taxon>Roseobacteraceae</taxon>
        <taxon>Sulfitobacter</taxon>
    </lineage>
</organism>
<feature type="transmembrane region" description="Helical" evidence="1">
    <location>
        <begin position="139"/>
        <end position="161"/>
    </location>
</feature>
<dbReference type="Proteomes" id="UP000635142">
    <property type="component" value="Unassembled WGS sequence"/>
</dbReference>
<name>A0A927D111_9RHOB</name>